<evidence type="ECO:0000259" key="1">
    <source>
        <dbReference type="PROSITE" id="PS50089"/>
    </source>
</evidence>
<dbReference type="Gene3D" id="3.30.40.10">
    <property type="entry name" value="Zinc/RING finger domain, C3HC4 (zinc finger)"/>
    <property type="match status" value="1"/>
</dbReference>
<dbReference type="EMBL" id="MN739881">
    <property type="protein sequence ID" value="QHT75699.1"/>
    <property type="molecule type" value="Genomic_DNA"/>
</dbReference>
<dbReference type="PROSITE" id="PS50089">
    <property type="entry name" value="ZF_RING_2"/>
    <property type="match status" value="1"/>
</dbReference>
<accession>A0A6C0H5F9</accession>
<organism evidence="2">
    <name type="scientific">viral metagenome</name>
    <dbReference type="NCBI Taxonomy" id="1070528"/>
    <lineage>
        <taxon>unclassified sequences</taxon>
        <taxon>metagenomes</taxon>
        <taxon>organismal metagenomes</taxon>
    </lineage>
</organism>
<sequence>MSENDMMSMLNNMMSNMSMQNVSEEKVILKCVKENKRLRIKFYSFIDKYGKKHYNVYNKEYNCQFPREIRIENRYYAVPSNAIMLIEYNGKRPFYKIDETNIVILGDIFQRIIDENKNMVVYQEPECVICLSNMCQITYLPCGHKCVCNNCNTLDTCPLCRVKIESLMR</sequence>
<protein>
    <recommendedName>
        <fullName evidence="1">RING-type domain-containing protein</fullName>
    </recommendedName>
</protein>
<dbReference type="InterPro" id="IPR013083">
    <property type="entry name" value="Znf_RING/FYVE/PHD"/>
</dbReference>
<name>A0A6C0H5F9_9ZZZZ</name>
<dbReference type="InterPro" id="IPR001841">
    <property type="entry name" value="Znf_RING"/>
</dbReference>
<evidence type="ECO:0000313" key="2">
    <source>
        <dbReference type="EMBL" id="QHT75699.1"/>
    </source>
</evidence>
<dbReference type="AlphaFoldDB" id="A0A6C0H5F9"/>
<feature type="domain" description="RING-type" evidence="1">
    <location>
        <begin position="127"/>
        <end position="161"/>
    </location>
</feature>
<reference evidence="2" key="1">
    <citation type="journal article" date="2020" name="Nature">
        <title>Giant virus diversity and host interactions through global metagenomics.</title>
        <authorList>
            <person name="Schulz F."/>
            <person name="Roux S."/>
            <person name="Paez-Espino D."/>
            <person name="Jungbluth S."/>
            <person name="Walsh D.A."/>
            <person name="Denef V.J."/>
            <person name="McMahon K.D."/>
            <person name="Konstantinidis K.T."/>
            <person name="Eloe-Fadrosh E.A."/>
            <person name="Kyrpides N.C."/>
            <person name="Woyke T."/>
        </authorList>
    </citation>
    <scope>NUCLEOTIDE SEQUENCE</scope>
    <source>
        <strain evidence="2">GVMAG-M-3300023179-71</strain>
    </source>
</reference>
<dbReference type="SUPFAM" id="SSF57850">
    <property type="entry name" value="RING/U-box"/>
    <property type="match status" value="1"/>
</dbReference>
<proteinExistence type="predicted"/>
<dbReference type="Pfam" id="PF13920">
    <property type="entry name" value="zf-C3HC4_3"/>
    <property type="match status" value="1"/>
</dbReference>